<feature type="non-terminal residue" evidence="1">
    <location>
        <position position="1"/>
    </location>
</feature>
<protein>
    <submittedName>
        <fullName evidence="1">Uncharacterized protein</fullName>
    </submittedName>
</protein>
<keyword evidence="2" id="KW-1185">Reference proteome</keyword>
<sequence length="52" mass="6431">RSNAHMPQLEDIWVHFWDEYIIRQRDFERLTLDEIHKYGIADVPEDMQDNDE</sequence>
<accession>A0AA38C9C3</accession>
<comment type="caution">
    <text evidence="1">The sequence shown here is derived from an EMBL/GenBank/DDBJ whole genome shotgun (WGS) entry which is preliminary data.</text>
</comment>
<proteinExistence type="predicted"/>
<evidence type="ECO:0000313" key="2">
    <source>
        <dbReference type="Proteomes" id="UP000824469"/>
    </source>
</evidence>
<reference evidence="1 2" key="1">
    <citation type="journal article" date="2021" name="Nat. Plants">
        <title>The Taxus genome provides insights into paclitaxel biosynthesis.</title>
        <authorList>
            <person name="Xiong X."/>
            <person name="Gou J."/>
            <person name="Liao Q."/>
            <person name="Li Y."/>
            <person name="Zhou Q."/>
            <person name="Bi G."/>
            <person name="Li C."/>
            <person name="Du R."/>
            <person name="Wang X."/>
            <person name="Sun T."/>
            <person name="Guo L."/>
            <person name="Liang H."/>
            <person name="Lu P."/>
            <person name="Wu Y."/>
            <person name="Zhang Z."/>
            <person name="Ro D.K."/>
            <person name="Shang Y."/>
            <person name="Huang S."/>
            <person name="Yan J."/>
        </authorList>
    </citation>
    <scope>NUCLEOTIDE SEQUENCE [LARGE SCALE GENOMIC DNA]</scope>
    <source>
        <strain evidence="1">Ta-2019</strain>
    </source>
</reference>
<feature type="non-terminal residue" evidence="1">
    <location>
        <position position="52"/>
    </location>
</feature>
<dbReference type="AlphaFoldDB" id="A0AA38C9C3"/>
<gene>
    <name evidence="1" type="ORF">KI387_038336</name>
</gene>
<dbReference type="EMBL" id="JAHRHJ020000011">
    <property type="protein sequence ID" value="KAH9294748.1"/>
    <property type="molecule type" value="Genomic_DNA"/>
</dbReference>
<evidence type="ECO:0000313" key="1">
    <source>
        <dbReference type="EMBL" id="KAH9294748.1"/>
    </source>
</evidence>
<name>A0AA38C9C3_TAXCH</name>
<organism evidence="1 2">
    <name type="scientific">Taxus chinensis</name>
    <name type="common">Chinese yew</name>
    <name type="synonym">Taxus wallichiana var. chinensis</name>
    <dbReference type="NCBI Taxonomy" id="29808"/>
    <lineage>
        <taxon>Eukaryota</taxon>
        <taxon>Viridiplantae</taxon>
        <taxon>Streptophyta</taxon>
        <taxon>Embryophyta</taxon>
        <taxon>Tracheophyta</taxon>
        <taxon>Spermatophyta</taxon>
        <taxon>Pinopsida</taxon>
        <taxon>Pinidae</taxon>
        <taxon>Conifers II</taxon>
        <taxon>Cupressales</taxon>
        <taxon>Taxaceae</taxon>
        <taxon>Taxus</taxon>
    </lineage>
</organism>
<dbReference type="Proteomes" id="UP000824469">
    <property type="component" value="Unassembled WGS sequence"/>
</dbReference>